<dbReference type="RefSeq" id="WP_006441331.1">
    <property type="nucleotide sequence ID" value="NZ_CP036524.1"/>
</dbReference>
<sequence>MEYKMEELIPVTAVLAEKYTSKESSSVTYETARMLLEAVVYCIEEPGLPGSFVPAKRKRPEAPEAYARGYKRVLDKVYSAKEVYDRLTEAFEDYGCGNYRDTIIKGMPRFFLYYDARFQPHDHILTLDYPTVNHYGNLCGIDLIYEYLCDIETESRLLSCFETAAVKELLGRTEERFGIRYMENLCALVLLNAIGCVIAERPLQSLTLADNEIEKIRRYFQEDDLQTVGQKTGAYIRIITEAAGCGEIQDYFQVLRREYALRIFNGVEHRSLGGVFM</sequence>
<comment type="caution">
    <text evidence="1">The sequence shown here is derived from an EMBL/GenBank/DDBJ whole genome shotgun (WGS) entry which is preliminary data.</text>
</comment>
<name>C0BW05_9FIRM</name>
<protein>
    <submittedName>
        <fullName evidence="1">Uncharacterized protein</fullName>
    </submittedName>
</protein>
<dbReference type="Proteomes" id="UP000004893">
    <property type="component" value="Unassembled WGS sequence"/>
</dbReference>
<dbReference type="OrthoDB" id="1907610at2"/>
<reference evidence="1" key="1">
    <citation type="submission" date="2009-02" db="EMBL/GenBank/DDBJ databases">
        <authorList>
            <person name="Fulton L."/>
            <person name="Clifton S."/>
            <person name="Fulton B."/>
            <person name="Xu J."/>
            <person name="Minx P."/>
            <person name="Pepin K.H."/>
            <person name="Johnson M."/>
            <person name="Bhonagiri V."/>
            <person name="Nash W.E."/>
            <person name="Mardis E.R."/>
            <person name="Wilson R.K."/>
        </authorList>
    </citation>
    <scope>NUCLEOTIDE SEQUENCE [LARGE SCALE GENOMIC DNA]</scope>
    <source>
        <strain evidence="1">DSM 15053</strain>
    </source>
</reference>
<organism evidence="1 2">
    <name type="scientific">[Clostridium] hylemonae DSM 15053</name>
    <dbReference type="NCBI Taxonomy" id="553973"/>
    <lineage>
        <taxon>Bacteria</taxon>
        <taxon>Bacillati</taxon>
        <taxon>Bacillota</taxon>
        <taxon>Clostridia</taxon>
        <taxon>Lachnospirales</taxon>
        <taxon>Lachnospiraceae</taxon>
    </lineage>
</organism>
<gene>
    <name evidence="1" type="ORF">CLOHYLEM_04003</name>
</gene>
<reference evidence="1" key="2">
    <citation type="submission" date="2013-06" db="EMBL/GenBank/DDBJ databases">
        <title>Draft genome sequence of Clostridium hylemonae (DSM 15053).</title>
        <authorList>
            <person name="Sudarsanam P."/>
            <person name="Ley R."/>
            <person name="Guruge J."/>
            <person name="Turnbaugh P.J."/>
            <person name="Mahowald M."/>
            <person name="Liep D."/>
            <person name="Gordon J."/>
        </authorList>
    </citation>
    <scope>NUCLEOTIDE SEQUENCE</scope>
    <source>
        <strain evidence="1">DSM 15053</strain>
    </source>
</reference>
<keyword evidence="2" id="KW-1185">Reference proteome</keyword>
<proteinExistence type="predicted"/>
<dbReference type="InterPro" id="IPR045751">
    <property type="entry name" value="DUF6179"/>
</dbReference>
<evidence type="ECO:0000313" key="1">
    <source>
        <dbReference type="EMBL" id="EEG75837.1"/>
    </source>
</evidence>
<evidence type="ECO:0000313" key="2">
    <source>
        <dbReference type="Proteomes" id="UP000004893"/>
    </source>
</evidence>
<dbReference type="HOGENOM" id="CLU_084422_0_0_9"/>
<dbReference type="EMBL" id="ABYI02000003">
    <property type="protein sequence ID" value="EEG75837.1"/>
    <property type="molecule type" value="Genomic_DNA"/>
</dbReference>
<dbReference type="STRING" id="553973.CLOHYLEM_04003"/>
<dbReference type="Pfam" id="PF19677">
    <property type="entry name" value="DUF6179"/>
    <property type="match status" value="1"/>
</dbReference>
<dbReference type="eggNOG" id="ENOG502ZBVK">
    <property type="taxonomic scope" value="Bacteria"/>
</dbReference>
<accession>C0BW05</accession>
<dbReference type="AlphaFoldDB" id="C0BW05"/>